<name>A0ABD6ASI9_9EURY</name>
<comment type="caution">
    <text evidence="1">The sequence shown here is derived from an EMBL/GenBank/DDBJ whole genome shotgun (WGS) entry which is preliminary data.</text>
</comment>
<dbReference type="RefSeq" id="WP_250872448.1">
    <property type="nucleotide sequence ID" value="NZ_JALXFV010000002.1"/>
</dbReference>
<organism evidence="1 2">
    <name type="scientific">Halomarina rubra</name>
    <dbReference type="NCBI Taxonomy" id="2071873"/>
    <lineage>
        <taxon>Archaea</taxon>
        <taxon>Methanobacteriati</taxon>
        <taxon>Methanobacteriota</taxon>
        <taxon>Stenosarchaea group</taxon>
        <taxon>Halobacteria</taxon>
        <taxon>Halobacteriales</taxon>
        <taxon>Natronomonadaceae</taxon>
        <taxon>Halomarina</taxon>
    </lineage>
</organism>
<gene>
    <name evidence="1" type="ORF">ACFSBT_04145</name>
</gene>
<reference evidence="1 2" key="1">
    <citation type="journal article" date="2019" name="Int. J. Syst. Evol. Microbiol.">
        <title>The Global Catalogue of Microorganisms (GCM) 10K type strain sequencing project: providing services to taxonomists for standard genome sequencing and annotation.</title>
        <authorList>
            <consortium name="The Broad Institute Genomics Platform"/>
            <consortium name="The Broad Institute Genome Sequencing Center for Infectious Disease"/>
            <person name="Wu L."/>
            <person name="Ma J."/>
        </authorList>
    </citation>
    <scope>NUCLEOTIDE SEQUENCE [LARGE SCALE GENOMIC DNA]</scope>
    <source>
        <strain evidence="1 2">CGMCC 1.12563</strain>
    </source>
</reference>
<evidence type="ECO:0000313" key="2">
    <source>
        <dbReference type="Proteomes" id="UP001597187"/>
    </source>
</evidence>
<evidence type="ECO:0000313" key="1">
    <source>
        <dbReference type="EMBL" id="MFD1512470.1"/>
    </source>
</evidence>
<dbReference type="EMBL" id="JBHUDC010000002">
    <property type="protein sequence ID" value="MFD1512470.1"/>
    <property type="molecule type" value="Genomic_DNA"/>
</dbReference>
<keyword evidence="2" id="KW-1185">Reference proteome</keyword>
<sequence>MGFERNIVAALKSRANGDISEESWALRESFFASWQLHLTLYSGEGGVDVYAHWERSRRRHPWKHLDNVGFNAKKGVQMTRSRFANRGVRIEPEWS</sequence>
<accession>A0ABD6ASI9</accession>
<dbReference type="Proteomes" id="UP001597187">
    <property type="component" value="Unassembled WGS sequence"/>
</dbReference>
<protein>
    <recommendedName>
        <fullName evidence="3">Transposase</fullName>
    </recommendedName>
</protein>
<evidence type="ECO:0008006" key="3">
    <source>
        <dbReference type="Google" id="ProtNLM"/>
    </source>
</evidence>
<proteinExistence type="predicted"/>
<dbReference type="AlphaFoldDB" id="A0ABD6ASI9"/>